<protein>
    <submittedName>
        <fullName evidence="1">Uncharacterized protein</fullName>
    </submittedName>
</protein>
<sequence length="99" mass="11499">MIVFQENFHFQLFTRRGADIKEQEAEETSCRKRSILTSAMYLKVDILDFMRTVYAFISLHRKIAVGAELSYAFGGVNMAFSMNQRSSVNLAKLEHDYHQ</sequence>
<dbReference type="EMBL" id="MU004232">
    <property type="protein sequence ID" value="KAF2672205.1"/>
    <property type="molecule type" value="Genomic_DNA"/>
</dbReference>
<accession>A0A6A6UIV3</accession>
<name>A0A6A6UIV3_9PEZI</name>
<proteinExistence type="predicted"/>
<dbReference type="AlphaFoldDB" id="A0A6A6UIV3"/>
<evidence type="ECO:0000313" key="1">
    <source>
        <dbReference type="EMBL" id="KAF2672205.1"/>
    </source>
</evidence>
<reference evidence="1" key="1">
    <citation type="journal article" date="2020" name="Stud. Mycol.">
        <title>101 Dothideomycetes genomes: a test case for predicting lifestyles and emergence of pathogens.</title>
        <authorList>
            <person name="Haridas S."/>
            <person name="Albert R."/>
            <person name="Binder M."/>
            <person name="Bloem J."/>
            <person name="Labutti K."/>
            <person name="Salamov A."/>
            <person name="Andreopoulos B."/>
            <person name="Baker S."/>
            <person name="Barry K."/>
            <person name="Bills G."/>
            <person name="Bluhm B."/>
            <person name="Cannon C."/>
            <person name="Castanera R."/>
            <person name="Culley D."/>
            <person name="Daum C."/>
            <person name="Ezra D."/>
            <person name="Gonzalez J."/>
            <person name="Henrissat B."/>
            <person name="Kuo A."/>
            <person name="Liang C."/>
            <person name="Lipzen A."/>
            <person name="Lutzoni F."/>
            <person name="Magnuson J."/>
            <person name="Mondo S."/>
            <person name="Nolan M."/>
            <person name="Ohm R."/>
            <person name="Pangilinan J."/>
            <person name="Park H.-J."/>
            <person name="Ramirez L."/>
            <person name="Alfaro M."/>
            <person name="Sun H."/>
            <person name="Tritt A."/>
            <person name="Yoshinaga Y."/>
            <person name="Zwiers L.-H."/>
            <person name="Turgeon B."/>
            <person name="Goodwin S."/>
            <person name="Spatafora J."/>
            <person name="Crous P."/>
            <person name="Grigoriev I."/>
        </authorList>
    </citation>
    <scope>NUCLEOTIDE SEQUENCE</scope>
    <source>
        <strain evidence="1">CBS 115976</strain>
    </source>
</reference>
<evidence type="ECO:0000313" key="2">
    <source>
        <dbReference type="Proteomes" id="UP000799302"/>
    </source>
</evidence>
<dbReference type="Proteomes" id="UP000799302">
    <property type="component" value="Unassembled WGS sequence"/>
</dbReference>
<gene>
    <name evidence="1" type="ORF">BT63DRAFT_452704</name>
</gene>
<organism evidence="1 2">
    <name type="scientific">Microthyrium microscopicum</name>
    <dbReference type="NCBI Taxonomy" id="703497"/>
    <lineage>
        <taxon>Eukaryota</taxon>
        <taxon>Fungi</taxon>
        <taxon>Dikarya</taxon>
        <taxon>Ascomycota</taxon>
        <taxon>Pezizomycotina</taxon>
        <taxon>Dothideomycetes</taxon>
        <taxon>Dothideomycetes incertae sedis</taxon>
        <taxon>Microthyriales</taxon>
        <taxon>Microthyriaceae</taxon>
        <taxon>Microthyrium</taxon>
    </lineage>
</organism>
<keyword evidence="2" id="KW-1185">Reference proteome</keyword>